<organism evidence="2 3">
    <name type="scientific">Francisella uliginis</name>
    <dbReference type="NCBI Taxonomy" id="573570"/>
    <lineage>
        <taxon>Bacteria</taxon>
        <taxon>Pseudomonadati</taxon>
        <taxon>Pseudomonadota</taxon>
        <taxon>Gammaproteobacteria</taxon>
        <taxon>Thiotrichales</taxon>
        <taxon>Francisellaceae</taxon>
        <taxon>Francisella</taxon>
    </lineage>
</organism>
<gene>
    <name evidence="2" type="ORF">F7310_08720</name>
</gene>
<keyword evidence="3" id="KW-1185">Reference proteome</keyword>
<dbReference type="InterPro" id="IPR014030">
    <property type="entry name" value="Ketoacyl_synth_N"/>
</dbReference>
<dbReference type="Proteomes" id="UP000184222">
    <property type="component" value="Chromosome"/>
</dbReference>
<dbReference type="Pfam" id="PF13723">
    <property type="entry name" value="Ketoacyl-synt_2"/>
    <property type="match status" value="1"/>
</dbReference>
<evidence type="ECO:0000313" key="3">
    <source>
        <dbReference type="Proteomes" id="UP000184222"/>
    </source>
</evidence>
<dbReference type="STRING" id="573570.F7310_08720"/>
<sequence length="240" mass="26897">MKFYIDSVAAIAQGKSNILDFKEISYSEMINQDINIDTSTIAPAMRRRCSKSSKIALSISIPQIHKHKVDAVVFASQHGELANTITIFKDISNREILSPNAFSQSVHNTPTGLMSIQQKLKIPFNSIAAGTETFEMALIDAVTQLQDYDNILFTCYDDNVPEIFEELDITNNLAYGISFIISKKPISNLSSALNIETNHKKSLLQEYSKLPSAISFANWYTNEKRKPLLLPSISIEKLFN</sequence>
<proteinExistence type="predicted"/>
<dbReference type="OrthoDB" id="9798676at2"/>
<name>A0A1L4BUC4_9GAMM</name>
<dbReference type="AlphaFoldDB" id="A0A1L4BUC4"/>
<dbReference type="RefSeq" id="WP_072713218.1">
    <property type="nucleotide sequence ID" value="NZ_CP016796.1"/>
</dbReference>
<dbReference type="KEGG" id="frx:F7310_08720"/>
<accession>A0A1L4BUC4</accession>
<evidence type="ECO:0000259" key="1">
    <source>
        <dbReference type="Pfam" id="PF13723"/>
    </source>
</evidence>
<feature type="domain" description="Beta-ketoacyl synthase-like N-terminal" evidence="1">
    <location>
        <begin position="31"/>
        <end position="225"/>
    </location>
</feature>
<dbReference type="EMBL" id="CP016796">
    <property type="protein sequence ID" value="API87437.1"/>
    <property type="molecule type" value="Genomic_DNA"/>
</dbReference>
<reference evidence="2 3" key="1">
    <citation type="journal article" date="2016" name="Appl. Environ. Microbiol.">
        <title>Whole genome relationships among Francisella bacteria of diverse origin define new species and provide specific regions for detection.</title>
        <authorList>
            <person name="Challacombe J.F."/>
            <person name="Petersen J.M."/>
            <person name="Gallegos-Graves V."/>
            <person name="Hodge D."/>
            <person name="Pillai S."/>
            <person name="Kuske C.R."/>
        </authorList>
    </citation>
    <scope>NUCLEOTIDE SEQUENCE [LARGE SCALE GENOMIC DNA]</scope>
    <source>
        <strain evidence="3">TX07-7310</strain>
    </source>
</reference>
<evidence type="ECO:0000313" key="2">
    <source>
        <dbReference type="EMBL" id="API87437.1"/>
    </source>
</evidence>
<protein>
    <recommendedName>
        <fullName evidence="1">Beta-ketoacyl synthase-like N-terminal domain-containing protein</fullName>
    </recommendedName>
</protein>